<dbReference type="InterPro" id="IPR011010">
    <property type="entry name" value="DNA_brk_join_enz"/>
</dbReference>
<accession>A0A502G8P4</accession>
<dbReference type="PROSITE" id="PS51898">
    <property type="entry name" value="TYR_RECOMBINASE"/>
    <property type="match status" value="1"/>
</dbReference>
<evidence type="ECO:0000313" key="4">
    <source>
        <dbReference type="Proteomes" id="UP000317646"/>
    </source>
</evidence>
<protein>
    <recommendedName>
        <fullName evidence="2">Tyr recombinase domain-containing protein</fullName>
    </recommendedName>
</protein>
<proteinExistence type="predicted"/>
<dbReference type="InterPro" id="IPR013762">
    <property type="entry name" value="Integrase-like_cat_sf"/>
</dbReference>
<dbReference type="OrthoDB" id="867651at2"/>
<dbReference type="GO" id="GO:0006310">
    <property type="term" value="P:DNA recombination"/>
    <property type="evidence" value="ECO:0007669"/>
    <property type="project" value="UniProtKB-KW"/>
</dbReference>
<evidence type="ECO:0000313" key="3">
    <source>
        <dbReference type="EMBL" id="TPG58002.1"/>
    </source>
</evidence>
<dbReference type="GO" id="GO:0003677">
    <property type="term" value="F:DNA binding"/>
    <property type="evidence" value="ECO:0007669"/>
    <property type="project" value="InterPro"/>
</dbReference>
<dbReference type="Proteomes" id="UP000317646">
    <property type="component" value="Unassembled WGS sequence"/>
</dbReference>
<name>A0A502G8P4_9BACT</name>
<dbReference type="Gene3D" id="1.10.443.10">
    <property type="entry name" value="Intergrase catalytic core"/>
    <property type="match status" value="1"/>
</dbReference>
<evidence type="ECO:0000256" key="1">
    <source>
        <dbReference type="ARBA" id="ARBA00023172"/>
    </source>
</evidence>
<dbReference type="InterPro" id="IPR002104">
    <property type="entry name" value="Integrase_catalytic"/>
</dbReference>
<dbReference type="RefSeq" id="WP_140469739.1">
    <property type="nucleotide sequence ID" value="NZ_RCYZ01000018.1"/>
</dbReference>
<keyword evidence="4" id="KW-1185">Reference proteome</keyword>
<gene>
    <name evidence="3" type="ORF">EAH73_22680</name>
</gene>
<dbReference type="AlphaFoldDB" id="A0A502G8P4"/>
<dbReference type="GO" id="GO:0015074">
    <property type="term" value="P:DNA integration"/>
    <property type="evidence" value="ECO:0007669"/>
    <property type="project" value="InterPro"/>
</dbReference>
<dbReference type="SUPFAM" id="SSF56349">
    <property type="entry name" value="DNA breaking-rejoining enzymes"/>
    <property type="match status" value="1"/>
</dbReference>
<dbReference type="EMBL" id="RCYZ01000018">
    <property type="protein sequence ID" value="TPG58002.1"/>
    <property type="molecule type" value="Genomic_DNA"/>
</dbReference>
<dbReference type="Pfam" id="PF00589">
    <property type="entry name" value="Phage_integrase"/>
    <property type="match status" value="1"/>
</dbReference>
<feature type="domain" description="Tyr recombinase" evidence="2">
    <location>
        <begin position="409"/>
        <end position="658"/>
    </location>
</feature>
<evidence type="ECO:0000259" key="2">
    <source>
        <dbReference type="PROSITE" id="PS51898"/>
    </source>
</evidence>
<sequence>MTKRLPFIESRKDSVRNWPFQPPQFDKSLVLSPSEKTTLSAWKAHGHLGWGSKAFKKEIKQQLNRLIQPVEVALLHWGIPKGGERLLACVSLLLHEMHQRQTSLWAWDETAWAEIVGKTYEDFRTIHHDFQRAHHIANLKYRQCVLACAYLLSEIPIYRLVTGHNTLVSAQRIFGGVAVEKALHTLTTESTRIGRAVTWAISQATCSALLANRSPILEKLTLPVIEKLHESDSHNKARKKSYVTLSIILYNIKVLSTHLPTPCYSWINTGIDDNLCNDWPHLIPAWFDHLTDGGASRNETRVSISSVAKAARWAAEKYPATAGAQQWTKSMARAYRADVQKMNVGQWQHPKTKSTPRRGEPLGASYQAQLLQDLRLFFNDCHELEWFPRAFDPDRHLATPRRISARRGPNPRPIDDAQWAKLVQAGLSITQEDLPSASPFVSKRSDVTPKSWYPLAMVRALALVWLYSGLRANEIRRLRVGCIRSIPGEENESRSASTHALCNLIVPVGKNGRGFLKPIIKLVGDAIELWEKIRPSVPKHRDDKTTEEVDFLFVWKGERIGQTYLNDVLISMLCRKAGIPLEDALGKITSHRARHTLATQLANAPTPLRGPYLSNWIGHRSRGSLGHYVQENEHKVQETYAAANRVSIDKRQLEQLKEFTAIGGESATEDGPTRSVDLGHGFCIYDFYDQCKQRKPCMNCSFYRPKESLYSQLREVRSQLLHMLNSIPLSKEARQAVEDAIAINERLEAILRSTESPPS</sequence>
<comment type="caution">
    <text evidence="3">The sequence shown here is derived from an EMBL/GenBank/DDBJ whole genome shotgun (WGS) entry which is preliminary data.</text>
</comment>
<organism evidence="3 4">
    <name type="scientific">Hymenobacter nivis</name>
    <dbReference type="NCBI Taxonomy" id="1850093"/>
    <lineage>
        <taxon>Bacteria</taxon>
        <taxon>Pseudomonadati</taxon>
        <taxon>Bacteroidota</taxon>
        <taxon>Cytophagia</taxon>
        <taxon>Cytophagales</taxon>
        <taxon>Hymenobacteraceae</taxon>
        <taxon>Hymenobacter</taxon>
    </lineage>
</organism>
<reference evidence="3 4" key="1">
    <citation type="journal article" date="2019" name="Environ. Microbiol.">
        <title>Species interactions and distinct microbial communities in high Arctic permafrost affected cryosols are associated with the CH4 and CO2 gas fluxes.</title>
        <authorList>
            <person name="Altshuler I."/>
            <person name="Hamel J."/>
            <person name="Turney S."/>
            <person name="Magnuson E."/>
            <person name="Levesque R."/>
            <person name="Greer C."/>
            <person name="Whyte L.G."/>
        </authorList>
    </citation>
    <scope>NUCLEOTIDE SEQUENCE [LARGE SCALE GENOMIC DNA]</scope>
    <source>
        <strain evidence="3 4">S9.2P</strain>
    </source>
</reference>
<keyword evidence="1" id="KW-0233">DNA recombination</keyword>